<keyword evidence="6 10" id="KW-1133">Transmembrane helix</keyword>
<feature type="compositionally biased region" description="Basic residues" evidence="12">
    <location>
        <begin position="246"/>
        <end position="269"/>
    </location>
</feature>
<dbReference type="STRING" id="329046.A0A1Y2CAE9"/>
<protein>
    <recommendedName>
        <fullName evidence="3 10">MICOS complex subunit MIC60</fullName>
    </recommendedName>
    <alternativeName>
        <fullName evidence="10">Mitofilin</fullName>
    </alternativeName>
</protein>
<dbReference type="Proteomes" id="UP000193642">
    <property type="component" value="Unassembled WGS sequence"/>
</dbReference>
<comment type="caution">
    <text evidence="13">The sequence shown here is derived from an EMBL/GenBank/DDBJ whole genome shotgun (WGS) entry which is preliminary data.</text>
</comment>
<reference evidence="13 14" key="1">
    <citation type="submission" date="2016-07" db="EMBL/GenBank/DDBJ databases">
        <title>Pervasive Adenine N6-methylation of Active Genes in Fungi.</title>
        <authorList>
            <consortium name="DOE Joint Genome Institute"/>
            <person name="Mondo S.J."/>
            <person name="Dannebaum R.O."/>
            <person name="Kuo R.C."/>
            <person name="Labutti K."/>
            <person name="Haridas S."/>
            <person name="Kuo A."/>
            <person name="Salamov A."/>
            <person name="Ahrendt S.R."/>
            <person name="Lipzen A."/>
            <person name="Sullivan W."/>
            <person name="Andreopoulos W.B."/>
            <person name="Clum A."/>
            <person name="Lindquist E."/>
            <person name="Daum C."/>
            <person name="Ramamoorthy G.K."/>
            <person name="Gryganskyi A."/>
            <person name="Culley D."/>
            <person name="Magnuson J.K."/>
            <person name="James T.Y."/>
            <person name="O'Malley M.A."/>
            <person name="Stajich J.E."/>
            <person name="Spatafora J.W."/>
            <person name="Visel A."/>
            <person name="Grigoriev I.V."/>
        </authorList>
    </citation>
    <scope>NUCLEOTIDE SEQUENCE [LARGE SCALE GENOMIC DNA]</scope>
    <source>
        <strain evidence="13 14">JEL800</strain>
    </source>
</reference>
<dbReference type="EMBL" id="MCGO01000024">
    <property type="protein sequence ID" value="ORY43877.1"/>
    <property type="molecule type" value="Genomic_DNA"/>
</dbReference>
<proteinExistence type="inferred from homology"/>
<evidence type="ECO:0000256" key="11">
    <source>
        <dbReference type="SAM" id="Coils"/>
    </source>
</evidence>
<comment type="similarity">
    <text evidence="2 10">Belongs to the MICOS complex subunit Mic60 family.</text>
</comment>
<keyword evidence="8 10" id="KW-0472">Membrane</keyword>
<comment type="function">
    <text evidence="9">Component of the MICOS complex, a large protein complex of the mitochondrial inner membrane that plays crucial roles in the maintenance of crista junctions, inner membrane architecture, and formation of contact sites to the outer membrane. Plays a role in keeping cristae membranes connected to the inner boundary membrane. Also promotes protein import via the mitochondrial intermembrane space assembly (MIA) pathway.</text>
</comment>
<comment type="subcellular location">
    <subcellularLocation>
        <location evidence="1 10">Mitochondrion inner membrane</location>
        <topology evidence="1 10">Single-pass membrane protein</topology>
    </subcellularLocation>
</comment>
<dbReference type="GO" id="GO:0061617">
    <property type="term" value="C:MICOS complex"/>
    <property type="evidence" value="ECO:0007669"/>
    <property type="project" value="TreeGrafter"/>
</dbReference>
<evidence type="ECO:0000256" key="2">
    <source>
        <dbReference type="ARBA" id="ARBA00010877"/>
    </source>
</evidence>
<organism evidence="13 14">
    <name type="scientific">Rhizoclosmatium globosum</name>
    <dbReference type="NCBI Taxonomy" id="329046"/>
    <lineage>
        <taxon>Eukaryota</taxon>
        <taxon>Fungi</taxon>
        <taxon>Fungi incertae sedis</taxon>
        <taxon>Chytridiomycota</taxon>
        <taxon>Chytridiomycota incertae sedis</taxon>
        <taxon>Chytridiomycetes</taxon>
        <taxon>Chytridiales</taxon>
        <taxon>Chytriomycetaceae</taxon>
        <taxon>Rhizoclosmatium</taxon>
    </lineage>
</organism>
<evidence type="ECO:0000256" key="3">
    <source>
        <dbReference type="ARBA" id="ARBA00018116"/>
    </source>
</evidence>
<feature type="region of interest" description="Disordered" evidence="12">
    <location>
        <begin position="242"/>
        <end position="283"/>
    </location>
</feature>
<evidence type="ECO:0000256" key="10">
    <source>
        <dbReference type="RuleBase" id="RU363000"/>
    </source>
</evidence>
<keyword evidence="7 10" id="KW-0496">Mitochondrion</keyword>
<dbReference type="PANTHER" id="PTHR15415:SF7">
    <property type="entry name" value="MICOS COMPLEX SUBUNIT MIC60"/>
    <property type="match status" value="1"/>
</dbReference>
<evidence type="ECO:0000256" key="4">
    <source>
        <dbReference type="ARBA" id="ARBA00022692"/>
    </source>
</evidence>
<dbReference type="PANTHER" id="PTHR15415">
    <property type="entry name" value="MITOFILIN"/>
    <property type="match status" value="1"/>
</dbReference>
<evidence type="ECO:0000256" key="9">
    <source>
        <dbReference type="ARBA" id="ARBA00025571"/>
    </source>
</evidence>
<evidence type="ECO:0000313" key="13">
    <source>
        <dbReference type="EMBL" id="ORY43877.1"/>
    </source>
</evidence>
<gene>
    <name evidence="13" type="ORF">BCR33DRAFT_785670</name>
</gene>
<comment type="subunit">
    <text evidence="10">Component of the mitochondrial contact site and cristae organizing system (MICOS) complex.</text>
</comment>
<dbReference type="AlphaFoldDB" id="A0A1Y2CAE9"/>
<keyword evidence="4 10" id="KW-0812">Transmembrane</keyword>
<keyword evidence="14" id="KW-1185">Reference proteome</keyword>
<dbReference type="OrthoDB" id="10261039at2759"/>
<evidence type="ECO:0000313" key="14">
    <source>
        <dbReference type="Proteomes" id="UP000193642"/>
    </source>
</evidence>
<sequence length="552" mass="60172">MLRRPLVRVRKAAQVRHSSTSSASPTSRKSGSIVLPLIGGSLVLAGAFSGAALYASSDASFRATWIENAAFTGGQASIDAVVALKDKIRQLDAKSIETASTDALKSINETKARAEQVAADAQKQIAAAQEKAAQTLADAQKAYEATKNTVTSTYDATVESVTNVQKTVTSTANAAFETIESKKEVVEEPKKAPVVAEKVAPVKAAEPEIDDTPIDFTPDDHHNSAAEAAALTASVVVAETVAEKKKEKKERRKQRKNPRRRPYRSRNPKSPRIPSRPILETLGRQNETALQALSEQERELAEVFHLALKDQAAALEAEKERALQALQAQKDRDFDASLHAALVKESEKIKLEWQQKVKELVDNERDGRLARLDHLAMKIKYLEEIAVRSGEYVERMQGVQRLIAAVQGVKAKVEEGGAFKKELAVLQDAGRVVSFDELKQDFQSLATKIRRVQLMPADGGPVSYALSWSLSHLLIQKHGLVPGSDVESVLARAQFYLGHGDLESAAREVNQLQGWSGSVAKDWVKEARKVLEVQQALEGVEGHVALKNLGVV</sequence>
<name>A0A1Y2CAE9_9FUNG</name>
<evidence type="ECO:0000256" key="5">
    <source>
        <dbReference type="ARBA" id="ARBA00022792"/>
    </source>
</evidence>
<feature type="coiled-coil region" evidence="11">
    <location>
        <begin position="104"/>
        <end position="149"/>
    </location>
</feature>
<accession>A0A1Y2CAE9</accession>
<evidence type="ECO:0000256" key="8">
    <source>
        <dbReference type="ARBA" id="ARBA00023136"/>
    </source>
</evidence>
<evidence type="ECO:0000256" key="6">
    <source>
        <dbReference type="ARBA" id="ARBA00022989"/>
    </source>
</evidence>
<dbReference type="GO" id="GO:0042407">
    <property type="term" value="P:cristae formation"/>
    <property type="evidence" value="ECO:0007669"/>
    <property type="project" value="TreeGrafter"/>
</dbReference>
<evidence type="ECO:0000256" key="1">
    <source>
        <dbReference type="ARBA" id="ARBA00004434"/>
    </source>
</evidence>
<keyword evidence="5 10" id="KW-0999">Mitochondrion inner membrane</keyword>
<dbReference type="InterPro" id="IPR019133">
    <property type="entry name" value="MIC60"/>
</dbReference>
<evidence type="ECO:0000256" key="12">
    <source>
        <dbReference type="SAM" id="MobiDB-lite"/>
    </source>
</evidence>
<keyword evidence="11" id="KW-0175">Coiled coil</keyword>
<dbReference type="Pfam" id="PF09731">
    <property type="entry name" value="Mitofilin"/>
    <property type="match status" value="2"/>
</dbReference>
<feature type="transmembrane region" description="Helical" evidence="10">
    <location>
        <begin position="33"/>
        <end position="54"/>
    </location>
</feature>
<evidence type="ECO:0000256" key="7">
    <source>
        <dbReference type="ARBA" id="ARBA00023128"/>
    </source>
</evidence>